<feature type="region of interest" description="Disordered" evidence="1">
    <location>
        <begin position="352"/>
        <end position="376"/>
    </location>
</feature>
<feature type="compositionally biased region" description="Polar residues" evidence="1">
    <location>
        <begin position="589"/>
        <end position="606"/>
    </location>
</feature>
<dbReference type="Pfam" id="PF00536">
    <property type="entry name" value="SAM_1"/>
    <property type="match status" value="1"/>
</dbReference>
<feature type="compositionally biased region" description="Low complexity" evidence="1">
    <location>
        <begin position="491"/>
        <end position="503"/>
    </location>
</feature>
<evidence type="ECO:0000313" key="3">
    <source>
        <dbReference type="EMBL" id="CAF4052665.1"/>
    </source>
</evidence>
<name>A0A8S2PK19_9BILA</name>
<feature type="non-terminal residue" evidence="3">
    <location>
        <position position="694"/>
    </location>
</feature>
<feature type="compositionally biased region" description="Polar residues" evidence="1">
    <location>
        <begin position="355"/>
        <end position="376"/>
    </location>
</feature>
<reference evidence="3" key="1">
    <citation type="submission" date="2021-02" db="EMBL/GenBank/DDBJ databases">
        <authorList>
            <person name="Nowell W R."/>
        </authorList>
    </citation>
    <scope>NUCLEOTIDE SEQUENCE</scope>
</reference>
<feature type="compositionally biased region" description="Polar residues" evidence="1">
    <location>
        <begin position="421"/>
        <end position="434"/>
    </location>
</feature>
<feature type="region of interest" description="Disordered" evidence="1">
    <location>
        <begin position="93"/>
        <end position="209"/>
    </location>
</feature>
<feature type="compositionally biased region" description="Polar residues" evidence="1">
    <location>
        <begin position="555"/>
        <end position="568"/>
    </location>
</feature>
<dbReference type="SUPFAM" id="SSF47769">
    <property type="entry name" value="SAM/Pointed domain"/>
    <property type="match status" value="1"/>
</dbReference>
<dbReference type="Proteomes" id="UP000676336">
    <property type="component" value="Unassembled WGS sequence"/>
</dbReference>
<feature type="region of interest" description="Disordered" evidence="1">
    <location>
        <begin position="639"/>
        <end position="694"/>
    </location>
</feature>
<feature type="compositionally biased region" description="Acidic residues" evidence="1">
    <location>
        <begin position="685"/>
        <end position="694"/>
    </location>
</feature>
<dbReference type="PROSITE" id="PS50105">
    <property type="entry name" value="SAM_DOMAIN"/>
    <property type="match status" value="1"/>
</dbReference>
<proteinExistence type="predicted"/>
<feature type="region of interest" description="Disordered" evidence="1">
    <location>
        <begin position="555"/>
        <end position="607"/>
    </location>
</feature>
<feature type="region of interest" description="Disordered" evidence="1">
    <location>
        <begin position="303"/>
        <end position="324"/>
    </location>
</feature>
<dbReference type="InterPro" id="IPR001660">
    <property type="entry name" value="SAM"/>
</dbReference>
<organism evidence="3 4">
    <name type="scientific">Rotaria magnacalcarata</name>
    <dbReference type="NCBI Taxonomy" id="392030"/>
    <lineage>
        <taxon>Eukaryota</taxon>
        <taxon>Metazoa</taxon>
        <taxon>Spiralia</taxon>
        <taxon>Gnathifera</taxon>
        <taxon>Rotifera</taxon>
        <taxon>Eurotatoria</taxon>
        <taxon>Bdelloidea</taxon>
        <taxon>Philodinida</taxon>
        <taxon>Philodinidae</taxon>
        <taxon>Rotaria</taxon>
    </lineage>
</organism>
<feature type="region of interest" description="Disordered" evidence="1">
    <location>
        <begin position="395"/>
        <end position="434"/>
    </location>
</feature>
<protein>
    <recommendedName>
        <fullName evidence="2">SAM domain-containing protein</fullName>
    </recommendedName>
</protein>
<feature type="compositionally biased region" description="Low complexity" evidence="1">
    <location>
        <begin position="159"/>
        <end position="172"/>
    </location>
</feature>
<sequence>MVSIAHWLDTFTCSKYADRFERSGYLNLQSVCHLTAAQLQTLGIANNDIYTIMENILLLKQSVKNINSPPRHLDLNSEPPPSIVRSRTASPAINNFNRNMNQNPTAYSPGPNVSTPPASSGPSPDRGLPGPSPFDTPSNYHRSNSFPNPANPNTFFDISPTSSTSSPHRSTSIDNIPPPMEGAPYNDYLPQPSPHQFQPPGGMIYRGGNNVPGAGGSYYNPPPPRFYSPEQQQPFMYSNPRMMMQQHPSWSGHRPPLPPPSSSHQMHYNPYEHHQFRMAQSQQFCHPNHPIMSDQNQMFMNQQQSNMNSSSSNKLSNSAESHPHPLQSLERLVLLPESQVIDPKSVVNEIHDPQSPFSESLSPYGTLSPKNTVGTPPTATIVSNLLTNEKSILEQHTKPSSGLKRSSTHDERNDLNKKNRMNTTNDLNTGDSIINNHPVVTSLLTRGLNNSTSQAPLPSINLNTIKIPSQLDGVSDPTDITSKSSRKHDSSTSSEHGTSNSENRSSSVKNHLDKSTSDPTDSSQNGTGNNCDAALNNNHKVSYKRRLSDSNIELNHSINGHHSNSMSSDIKKPKVIQSPTHSDIDHETNSSSEAVSQKVTTDNSSCKPIREAKKRSLIYTGNTREFLETAIAAGIMDDIGDEEDEDNEYVPPGGTVTLHPQPSSSSSENEDESVKNSDDSSNSSNDDDNEEEED</sequence>
<evidence type="ECO:0000313" key="4">
    <source>
        <dbReference type="Proteomes" id="UP000676336"/>
    </source>
</evidence>
<feature type="compositionally biased region" description="Polar residues" evidence="1">
    <location>
        <begin position="135"/>
        <end position="156"/>
    </location>
</feature>
<evidence type="ECO:0000259" key="2">
    <source>
        <dbReference type="PROSITE" id="PS50105"/>
    </source>
</evidence>
<feature type="domain" description="SAM" evidence="2">
    <location>
        <begin position="1"/>
        <end position="46"/>
    </location>
</feature>
<feature type="compositionally biased region" description="Low complexity" evidence="1">
    <location>
        <begin position="303"/>
        <end position="318"/>
    </location>
</feature>
<gene>
    <name evidence="3" type="ORF">SMN809_LOCUS14741</name>
</gene>
<feature type="compositionally biased region" description="Polar residues" evidence="1">
    <location>
        <begin position="93"/>
        <end position="122"/>
    </location>
</feature>
<feature type="compositionally biased region" description="Basic and acidic residues" evidence="1">
    <location>
        <begin position="407"/>
        <end position="417"/>
    </location>
</feature>
<dbReference type="AlphaFoldDB" id="A0A8S2PK19"/>
<dbReference type="InterPro" id="IPR013761">
    <property type="entry name" value="SAM/pointed_sf"/>
</dbReference>
<feature type="compositionally biased region" description="Acidic residues" evidence="1">
    <location>
        <begin position="639"/>
        <end position="648"/>
    </location>
</feature>
<dbReference type="Gene3D" id="1.10.150.50">
    <property type="entry name" value="Transcription Factor, Ets-1"/>
    <property type="match status" value="1"/>
</dbReference>
<accession>A0A8S2PK19</accession>
<dbReference type="EMBL" id="CAJOBI010006153">
    <property type="protein sequence ID" value="CAF4052665.1"/>
    <property type="molecule type" value="Genomic_DNA"/>
</dbReference>
<comment type="caution">
    <text evidence="3">The sequence shown here is derived from an EMBL/GenBank/DDBJ whole genome shotgun (WGS) entry which is preliminary data.</text>
</comment>
<feature type="region of interest" description="Disordered" evidence="1">
    <location>
        <begin position="245"/>
        <end position="264"/>
    </location>
</feature>
<feature type="compositionally biased region" description="Polar residues" evidence="1">
    <location>
        <begin position="517"/>
        <end position="536"/>
    </location>
</feature>
<evidence type="ECO:0000256" key="1">
    <source>
        <dbReference type="SAM" id="MobiDB-lite"/>
    </source>
</evidence>
<feature type="region of interest" description="Disordered" evidence="1">
    <location>
        <begin position="468"/>
        <end position="536"/>
    </location>
</feature>